<dbReference type="Proteomes" id="UP000634136">
    <property type="component" value="Unassembled WGS sequence"/>
</dbReference>
<organism evidence="1 2">
    <name type="scientific">Senna tora</name>
    <dbReference type="NCBI Taxonomy" id="362788"/>
    <lineage>
        <taxon>Eukaryota</taxon>
        <taxon>Viridiplantae</taxon>
        <taxon>Streptophyta</taxon>
        <taxon>Embryophyta</taxon>
        <taxon>Tracheophyta</taxon>
        <taxon>Spermatophyta</taxon>
        <taxon>Magnoliopsida</taxon>
        <taxon>eudicotyledons</taxon>
        <taxon>Gunneridae</taxon>
        <taxon>Pentapetalae</taxon>
        <taxon>rosids</taxon>
        <taxon>fabids</taxon>
        <taxon>Fabales</taxon>
        <taxon>Fabaceae</taxon>
        <taxon>Caesalpinioideae</taxon>
        <taxon>Cassia clade</taxon>
        <taxon>Senna</taxon>
    </lineage>
</organism>
<name>A0A834T9I4_9FABA</name>
<evidence type="ECO:0000313" key="2">
    <source>
        <dbReference type="Proteomes" id="UP000634136"/>
    </source>
</evidence>
<sequence length="30" mass="3683">MERIKEENMIRHKVAFTYDQESKNLHLHAN</sequence>
<protein>
    <submittedName>
        <fullName evidence="1">Uncharacterized protein</fullName>
    </submittedName>
</protein>
<evidence type="ECO:0000313" key="1">
    <source>
        <dbReference type="EMBL" id="KAF7816722.1"/>
    </source>
</evidence>
<comment type="caution">
    <text evidence="1">The sequence shown here is derived from an EMBL/GenBank/DDBJ whole genome shotgun (WGS) entry which is preliminary data.</text>
</comment>
<keyword evidence="2" id="KW-1185">Reference proteome</keyword>
<proteinExistence type="predicted"/>
<accession>A0A834T9I4</accession>
<dbReference type="EMBL" id="JAAIUW010000009">
    <property type="protein sequence ID" value="KAF7816722.1"/>
    <property type="molecule type" value="Genomic_DNA"/>
</dbReference>
<dbReference type="AlphaFoldDB" id="A0A834T9I4"/>
<reference evidence="1" key="1">
    <citation type="submission" date="2020-09" db="EMBL/GenBank/DDBJ databases">
        <title>Genome-Enabled Discovery of Anthraquinone Biosynthesis in Senna tora.</title>
        <authorList>
            <person name="Kang S.-H."/>
            <person name="Pandey R.P."/>
            <person name="Lee C.-M."/>
            <person name="Sim J.-S."/>
            <person name="Jeong J.-T."/>
            <person name="Choi B.-S."/>
            <person name="Jung M."/>
            <person name="Ginzburg D."/>
            <person name="Zhao K."/>
            <person name="Won S.Y."/>
            <person name="Oh T.-J."/>
            <person name="Yu Y."/>
            <person name="Kim N.-H."/>
            <person name="Lee O.R."/>
            <person name="Lee T.-H."/>
            <person name="Bashyal P."/>
            <person name="Kim T.-S."/>
            <person name="Lee W.-H."/>
            <person name="Kawkins C."/>
            <person name="Kim C.-K."/>
            <person name="Kim J.S."/>
            <person name="Ahn B.O."/>
            <person name="Rhee S.Y."/>
            <person name="Sohng J.K."/>
        </authorList>
    </citation>
    <scope>NUCLEOTIDE SEQUENCE</scope>
    <source>
        <tissue evidence="1">Leaf</tissue>
    </source>
</reference>
<gene>
    <name evidence="1" type="ORF">G2W53_030691</name>
</gene>